<reference evidence="4" key="3">
    <citation type="submission" date="2018-10" db="EMBL/GenBank/DDBJ databases">
        <authorList>
            <person name="Whitman W."/>
            <person name="Huntemann M."/>
            <person name="Clum A."/>
            <person name="Pillay M."/>
            <person name="Palaniappan K."/>
            <person name="Varghese N."/>
            <person name="Mikhailova N."/>
            <person name="Stamatis D."/>
            <person name="Reddy T."/>
            <person name="Daum C."/>
            <person name="Shapiro N."/>
            <person name="Ivanova N."/>
            <person name="Kyrpides N."/>
            <person name="Woyke T."/>
        </authorList>
    </citation>
    <scope>NUCLEOTIDE SEQUENCE</scope>
    <source>
        <strain evidence="4">CGMCC 1.10124</strain>
    </source>
</reference>
<feature type="transmembrane region" description="Helical" evidence="1">
    <location>
        <begin position="145"/>
        <end position="165"/>
    </location>
</feature>
<keyword evidence="1" id="KW-1133">Transmembrane helix</keyword>
<dbReference type="Pfam" id="PF25934">
    <property type="entry name" value="DUF7979"/>
    <property type="match status" value="1"/>
</dbReference>
<dbReference type="EMBL" id="CP034145">
    <property type="protein sequence ID" value="AZH26943.1"/>
    <property type="molecule type" value="Genomic_DNA"/>
</dbReference>
<feature type="domain" description="DUF7979" evidence="2">
    <location>
        <begin position="68"/>
        <end position="129"/>
    </location>
</feature>
<evidence type="ECO:0000313" key="6">
    <source>
        <dbReference type="Proteomes" id="UP000282007"/>
    </source>
</evidence>
<evidence type="ECO:0000313" key="3">
    <source>
        <dbReference type="EMBL" id="AZH26943.1"/>
    </source>
</evidence>
<accession>A0A3M0CY86</accession>
<dbReference type="AlphaFoldDB" id="A0A3M0CY86"/>
<reference evidence="3 6" key="2">
    <citation type="submission" date="2018-07" db="EMBL/GenBank/DDBJ databases">
        <title>Genome sequences of Haloplanus aerogenes JCM 16430T.</title>
        <authorList>
            <person name="Kim Y.B."/>
            <person name="Roh S.W."/>
        </authorList>
    </citation>
    <scope>NUCLEOTIDE SEQUENCE [LARGE SCALE GENOMIC DNA]</scope>
    <source>
        <strain evidence="3 6">JCM 16430</strain>
    </source>
</reference>
<protein>
    <recommendedName>
        <fullName evidence="2">DUF7979 domain-containing protein</fullName>
    </recommendedName>
</protein>
<dbReference type="GeneID" id="38472994"/>
<evidence type="ECO:0000256" key="1">
    <source>
        <dbReference type="SAM" id="Phobius"/>
    </source>
</evidence>
<organism evidence="4 5">
    <name type="scientific">Haloplanus aerogenes</name>
    <dbReference type="NCBI Taxonomy" id="660522"/>
    <lineage>
        <taxon>Archaea</taxon>
        <taxon>Methanobacteriati</taxon>
        <taxon>Methanobacteriota</taxon>
        <taxon>Stenosarchaea group</taxon>
        <taxon>Halobacteria</taxon>
        <taxon>Halobacteriales</taxon>
        <taxon>Haloferacaceae</taxon>
        <taxon>Haloplanus</taxon>
    </lineage>
</organism>
<keyword evidence="1" id="KW-0472">Membrane</keyword>
<dbReference type="Proteomes" id="UP000282007">
    <property type="component" value="Chromosome"/>
</dbReference>
<gene>
    <name evidence="4" type="ORF">ATH50_3265</name>
    <name evidence="3" type="ORF">DU502_16870</name>
</gene>
<dbReference type="OrthoDB" id="248455at2157"/>
<evidence type="ECO:0000313" key="4">
    <source>
        <dbReference type="EMBL" id="RMB12596.1"/>
    </source>
</evidence>
<proteinExistence type="predicted"/>
<dbReference type="EMBL" id="REFS01000007">
    <property type="protein sequence ID" value="RMB12596.1"/>
    <property type="molecule type" value="Genomic_DNA"/>
</dbReference>
<keyword evidence="6" id="KW-1185">Reference proteome</keyword>
<reference evidence="4 5" key="1">
    <citation type="journal article" date="2015" name="Stand. Genomic Sci.">
        <title>Genomic Encyclopedia of Bacterial and Archaeal Type Strains, Phase III: the genomes of soil and plant-associated and newly described type strains.</title>
        <authorList>
            <person name="Whitman W.B."/>
            <person name="Woyke T."/>
            <person name="Klenk H.P."/>
            <person name="Zhou Y."/>
            <person name="Lilburn T.G."/>
            <person name="Beck B.J."/>
            <person name="De Vos P."/>
            <person name="Vandamme P."/>
            <person name="Eisen J.A."/>
            <person name="Garrity G."/>
            <person name="Hugenholtz P."/>
            <person name="Kyrpides N.C."/>
        </authorList>
    </citation>
    <scope>NUCLEOTIDE SEQUENCE [LARGE SCALE GENOMIC DNA]</scope>
    <source>
        <strain evidence="4 5">CGMCC 1.10124</strain>
    </source>
</reference>
<feature type="transmembrane region" description="Helical" evidence="1">
    <location>
        <begin position="20"/>
        <end position="43"/>
    </location>
</feature>
<dbReference type="InterPro" id="IPR058285">
    <property type="entry name" value="DUF7979"/>
</dbReference>
<dbReference type="KEGG" id="haer:DU502_16870"/>
<evidence type="ECO:0000313" key="5">
    <source>
        <dbReference type="Proteomes" id="UP000277326"/>
    </source>
</evidence>
<dbReference type="Proteomes" id="UP000277326">
    <property type="component" value="Unassembled WGS sequence"/>
</dbReference>
<name>A0A3M0CY86_9EURY</name>
<evidence type="ECO:0000259" key="2">
    <source>
        <dbReference type="Pfam" id="PF25934"/>
    </source>
</evidence>
<dbReference type="RefSeq" id="WP_121921817.1">
    <property type="nucleotide sequence ID" value="NZ_CP034145.1"/>
</dbReference>
<keyword evidence="1" id="KW-0812">Transmembrane</keyword>
<sequence length="176" mass="18367">MAAEADDEADSESALFTYGVPFVGVLLVAVGIAAAVPGAYALIQEDLTPCGAPSIAVESPEETDRRFGDAPPPTVDRLDFAALAPAEQAAFEAALDDPIGEAHVEGAFPNAETFRDGTLVTYEGEHYYATVVAENPCFQAAPLQFPLGVFAIALGIVGILTPPAYRRLVALETGLE</sequence>